<dbReference type="GO" id="GO:0003796">
    <property type="term" value="F:lysozyme activity"/>
    <property type="evidence" value="ECO:0007669"/>
    <property type="project" value="InterPro"/>
</dbReference>
<dbReference type="InterPro" id="IPR017853">
    <property type="entry name" value="GH"/>
</dbReference>
<protein>
    <submittedName>
        <fullName evidence="4">Lysozyme</fullName>
    </submittedName>
</protein>
<accession>A0A1H9KKP3</accession>
<dbReference type="PANTHER" id="PTHR34135:SF2">
    <property type="entry name" value="LYSOZYME"/>
    <property type="match status" value="1"/>
</dbReference>
<organism evidence="4 5">
    <name type="scientific">Faunimonas pinastri</name>
    <dbReference type="NCBI Taxonomy" id="1855383"/>
    <lineage>
        <taxon>Bacteria</taxon>
        <taxon>Pseudomonadati</taxon>
        <taxon>Pseudomonadota</taxon>
        <taxon>Alphaproteobacteria</taxon>
        <taxon>Hyphomicrobiales</taxon>
        <taxon>Afifellaceae</taxon>
        <taxon>Faunimonas</taxon>
    </lineage>
</organism>
<dbReference type="InterPro" id="IPR002053">
    <property type="entry name" value="Glyco_hydro_25"/>
</dbReference>
<keyword evidence="5" id="KW-1185">Reference proteome</keyword>
<evidence type="ECO:0000256" key="1">
    <source>
        <dbReference type="ARBA" id="ARBA00010646"/>
    </source>
</evidence>
<evidence type="ECO:0000313" key="5">
    <source>
        <dbReference type="Proteomes" id="UP000199647"/>
    </source>
</evidence>
<dbReference type="PANTHER" id="PTHR34135">
    <property type="entry name" value="LYSOZYME"/>
    <property type="match status" value="1"/>
</dbReference>
<keyword evidence="3" id="KW-0326">Glycosidase</keyword>
<sequence length="250" mass="29159">MTLVRPAALLALLMTLLLGGCGMFGPPRDPQARDFPVQGIDVSRWQGDVDWNAVRRDDIGFAFIKATEGGDWTDPKFRQNFDRARAAGVRRAAYHFFYFCRPAMEQVEWFVRNVPYDPEALPPVLDLEWGGNPSSCKYRPSREEARREIRVWLEAIAQIYHKRPVIYTSIDFNRDVLDGDFNDFPIWVRSVRAYPTKRYANRRWTFWQYTEKGKVAGVHGHVDRNVFAGSRRQWQAFLDGEMDHSRIARL</sequence>
<dbReference type="Proteomes" id="UP000199647">
    <property type="component" value="Unassembled WGS sequence"/>
</dbReference>
<dbReference type="Gene3D" id="3.20.20.80">
    <property type="entry name" value="Glycosidases"/>
    <property type="match status" value="1"/>
</dbReference>
<dbReference type="GO" id="GO:0016998">
    <property type="term" value="P:cell wall macromolecule catabolic process"/>
    <property type="evidence" value="ECO:0007669"/>
    <property type="project" value="InterPro"/>
</dbReference>
<proteinExistence type="inferred from homology"/>
<dbReference type="SUPFAM" id="SSF51445">
    <property type="entry name" value="(Trans)glycosidases"/>
    <property type="match status" value="1"/>
</dbReference>
<evidence type="ECO:0000313" key="4">
    <source>
        <dbReference type="EMBL" id="SEQ99710.1"/>
    </source>
</evidence>
<reference evidence="4 5" key="1">
    <citation type="submission" date="2016-10" db="EMBL/GenBank/DDBJ databases">
        <authorList>
            <person name="de Groot N.N."/>
        </authorList>
    </citation>
    <scope>NUCLEOTIDE SEQUENCE [LARGE SCALE GENOMIC DNA]</scope>
    <source>
        <strain evidence="4 5">A52C2</strain>
    </source>
</reference>
<dbReference type="EMBL" id="FOFG01000010">
    <property type="protein sequence ID" value="SEQ99710.1"/>
    <property type="molecule type" value="Genomic_DNA"/>
</dbReference>
<evidence type="ECO:0000256" key="2">
    <source>
        <dbReference type="ARBA" id="ARBA00022801"/>
    </source>
</evidence>
<dbReference type="GO" id="GO:0016052">
    <property type="term" value="P:carbohydrate catabolic process"/>
    <property type="evidence" value="ECO:0007669"/>
    <property type="project" value="TreeGrafter"/>
</dbReference>
<dbReference type="OrthoDB" id="9798192at2"/>
<dbReference type="PROSITE" id="PS51257">
    <property type="entry name" value="PROKAR_LIPOPROTEIN"/>
    <property type="match status" value="1"/>
</dbReference>
<comment type="similarity">
    <text evidence="1">Belongs to the glycosyl hydrolase 25 family.</text>
</comment>
<dbReference type="SMART" id="SM00641">
    <property type="entry name" value="Glyco_25"/>
    <property type="match status" value="1"/>
</dbReference>
<dbReference type="Pfam" id="PF01183">
    <property type="entry name" value="Glyco_hydro_25"/>
    <property type="match status" value="1"/>
</dbReference>
<keyword evidence="2" id="KW-0378">Hydrolase</keyword>
<evidence type="ECO:0000256" key="3">
    <source>
        <dbReference type="ARBA" id="ARBA00023295"/>
    </source>
</evidence>
<gene>
    <name evidence="4" type="ORF">SAMN05216548_1102</name>
</gene>
<dbReference type="PROSITE" id="PS51904">
    <property type="entry name" value="GLYCOSYL_HYDROL_F25_2"/>
    <property type="match status" value="1"/>
</dbReference>
<dbReference type="STRING" id="1855383.SAMN05216548_1102"/>
<dbReference type="InterPro" id="IPR018077">
    <property type="entry name" value="Glyco_hydro_fam25_subgr"/>
</dbReference>
<name>A0A1H9KKP3_9HYPH</name>
<dbReference type="GO" id="GO:0009253">
    <property type="term" value="P:peptidoglycan catabolic process"/>
    <property type="evidence" value="ECO:0007669"/>
    <property type="project" value="InterPro"/>
</dbReference>
<dbReference type="AlphaFoldDB" id="A0A1H9KKP3"/>
<dbReference type="RefSeq" id="WP_092497335.1">
    <property type="nucleotide sequence ID" value="NZ_FOFG01000010.1"/>
</dbReference>